<dbReference type="KEGG" id="cmax:111493511"/>
<gene>
    <name evidence="5" type="primary">LOC111493511</name>
</gene>
<name>A0A6J1K9J6_CUCMA</name>
<evidence type="ECO:0000313" key="5">
    <source>
        <dbReference type="RefSeq" id="XP_022998982.1"/>
    </source>
</evidence>
<dbReference type="Proteomes" id="UP000504608">
    <property type="component" value="Unplaced"/>
</dbReference>
<dbReference type="PANTHER" id="PTHR12072">
    <property type="entry name" value="CWF19, CELL CYCLE CONTROL PROTEIN"/>
    <property type="match status" value="1"/>
</dbReference>
<evidence type="ECO:0000313" key="4">
    <source>
        <dbReference type="Proteomes" id="UP000504608"/>
    </source>
</evidence>
<feature type="compositionally biased region" description="Basic and acidic residues" evidence="2">
    <location>
        <begin position="36"/>
        <end position="48"/>
    </location>
</feature>
<dbReference type="GeneID" id="111493511"/>
<dbReference type="InterPro" id="IPR006768">
    <property type="entry name" value="Cwf19-like_C_dom-1"/>
</dbReference>
<proteinExistence type="inferred from homology"/>
<reference evidence="5" key="1">
    <citation type="submission" date="2025-08" db="UniProtKB">
        <authorList>
            <consortium name="RefSeq"/>
        </authorList>
    </citation>
    <scope>IDENTIFICATION</scope>
    <source>
        <tissue evidence="5">Young leaves</tissue>
    </source>
</reference>
<evidence type="ECO:0000256" key="2">
    <source>
        <dbReference type="SAM" id="MobiDB-lite"/>
    </source>
</evidence>
<dbReference type="RefSeq" id="XP_022998982.1">
    <property type="nucleotide sequence ID" value="XM_023143214.1"/>
</dbReference>
<organism evidence="4 5">
    <name type="scientific">Cucurbita maxima</name>
    <name type="common">Pumpkin</name>
    <name type="synonym">Winter squash</name>
    <dbReference type="NCBI Taxonomy" id="3661"/>
    <lineage>
        <taxon>Eukaryota</taxon>
        <taxon>Viridiplantae</taxon>
        <taxon>Streptophyta</taxon>
        <taxon>Embryophyta</taxon>
        <taxon>Tracheophyta</taxon>
        <taxon>Spermatophyta</taxon>
        <taxon>Magnoliopsida</taxon>
        <taxon>eudicotyledons</taxon>
        <taxon>Gunneridae</taxon>
        <taxon>Pentapetalae</taxon>
        <taxon>rosids</taxon>
        <taxon>fabids</taxon>
        <taxon>Cucurbitales</taxon>
        <taxon>Cucurbitaceae</taxon>
        <taxon>Cucurbiteae</taxon>
        <taxon>Cucurbita</taxon>
    </lineage>
</organism>
<feature type="domain" description="Cwf19-like C-terminal" evidence="3">
    <location>
        <begin position="50"/>
        <end position="154"/>
    </location>
</feature>
<evidence type="ECO:0000256" key="1">
    <source>
        <dbReference type="ARBA" id="ARBA00006795"/>
    </source>
</evidence>
<dbReference type="GO" id="GO:0000398">
    <property type="term" value="P:mRNA splicing, via spliceosome"/>
    <property type="evidence" value="ECO:0007669"/>
    <property type="project" value="TreeGrafter"/>
</dbReference>
<dbReference type="Pfam" id="PF04677">
    <property type="entry name" value="CwfJ_C_1"/>
    <property type="match status" value="1"/>
</dbReference>
<comment type="similarity">
    <text evidence="1">Belongs to the CWF19 family.</text>
</comment>
<dbReference type="GO" id="GO:0071014">
    <property type="term" value="C:post-mRNA release spliceosomal complex"/>
    <property type="evidence" value="ECO:0007669"/>
    <property type="project" value="TreeGrafter"/>
</dbReference>
<dbReference type="OrthoDB" id="2113965at2759"/>
<keyword evidence="4" id="KW-1185">Reference proteome</keyword>
<dbReference type="InterPro" id="IPR040194">
    <property type="entry name" value="Cwf19-like"/>
</dbReference>
<evidence type="ECO:0000259" key="3">
    <source>
        <dbReference type="Pfam" id="PF04677"/>
    </source>
</evidence>
<dbReference type="AlphaFoldDB" id="A0A6J1K9J6"/>
<protein>
    <submittedName>
        <fullName evidence="5">CWF19-like protein 2</fullName>
    </submittedName>
</protein>
<sequence>MGLDIMKNKQYSMSGRADNEYDYEDGSGKTTQRKRGSNDDKLSGRDIRPRRMATQEERCFFCFENPNRPKHLTVSIANCTYLMLPQWQPVVTGHCCILPISHESATRSVEKTVWEEIRNFKKCLIIMFAKQEKDVVFLQTVVGLAKQRRHCLIERGSFSLVVELAIDEAEEEWSQHNSKNLIDTKDDDNFNVIRGMLQLAEEDMHRRRRYESVEVQKQAVANFLQDWEPFDCLLLYGKL</sequence>
<feature type="region of interest" description="Disordered" evidence="2">
    <location>
        <begin position="16"/>
        <end position="48"/>
    </location>
</feature>
<accession>A0A6J1K9J6</accession>
<dbReference type="PANTHER" id="PTHR12072:SF5">
    <property type="entry name" value="CWF19-LIKE PROTEIN 2"/>
    <property type="match status" value="1"/>
</dbReference>